<dbReference type="InterPro" id="IPR029044">
    <property type="entry name" value="Nucleotide-diphossugar_trans"/>
</dbReference>
<dbReference type="Gene3D" id="3.90.550.10">
    <property type="entry name" value="Spore Coat Polysaccharide Biosynthesis Protein SpsA, Chain A"/>
    <property type="match status" value="1"/>
</dbReference>
<dbReference type="PANTHER" id="PTHR22916">
    <property type="entry name" value="GLYCOSYLTRANSFERASE"/>
    <property type="match status" value="1"/>
</dbReference>
<dbReference type="AlphaFoldDB" id="B8LIT3"/>
<evidence type="ECO:0000256" key="2">
    <source>
        <dbReference type="ARBA" id="ARBA00022679"/>
    </source>
</evidence>
<sequence length="331" mass="38071">MLMSDMPLVSIIVPIYNVEKYLQRCIDSLFAQTYVNIEIVLVDDGSADRSLSICKKNAQQDERVRVFSKTNGGVADTRNFGVSVARGQWISFVDPDDYVDPDYIEYLYGILVKSNATMSICQHRNVYKNGKIQTNLYEGPAVLDSHTAVKRLLYDDQIDTSVWAKLYPAWVFKKIHFPKGRLFEDIAATYKTFLASDSIAVGSEAKYSYPFRYNSIVNDQFSLHKLDLIDMTEQMACEVKKVYPDLQIASQRRVLYAYISTLNQMQNVDGYQEIREQLISKIKELRKPVLEDHKAPIRDKVAICLIGFSYPIYRKAWKIYLKIKKGEEVSA</sequence>
<accession>B8LIT3</accession>
<protein>
    <submittedName>
        <fullName evidence="4">WelL</fullName>
    </submittedName>
</protein>
<feature type="domain" description="Glycosyltransferase 2-like" evidence="3">
    <location>
        <begin position="10"/>
        <end position="136"/>
    </location>
</feature>
<dbReference type="CDD" id="cd00761">
    <property type="entry name" value="Glyco_tranf_GTA_type"/>
    <property type="match status" value="1"/>
</dbReference>
<evidence type="ECO:0000256" key="1">
    <source>
        <dbReference type="ARBA" id="ARBA00022676"/>
    </source>
</evidence>
<dbReference type="Pfam" id="PF00535">
    <property type="entry name" value="Glycos_transf_2"/>
    <property type="match status" value="1"/>
</dbReference>
<evidence type="ECO:0000259" key="3">
    <source>
        <dbReference type="Pfam" id="PF00535"/>
    </source>
</evidence>
<keyword evidence="1" id="KW-0328">Glycosyltransferase</keyword>
<dbReference type="CAZy" id="GT2">
    <property type="family name" value="Glycosyltransferase Family 2"/>
</dbReference>
<dbReference type="EMBL" id="EF564810">
    <property type="protein sequence ID" value="ABS71032.1"/>
    <property type="molecule type" value="Genomic_DNA"/>
</dbReference>
<dbReference type="InterPro" id="IPR001173">
    <property type="entry name" value="Glyco_trans_2-like"/>
</dbReference>
<evidence type="ECO:0000313" key="4">
    <source>
        <dbReference type="EMBL" id="ABS71032.1"/>
    </source>
</evidence>
<keyword evidence="2" id="KW-0808">Transferase</keyword>
<dbReference type="SUPFAM" id="SSF53448">
    <property type="entry name" value="Nucleotide-diphospho-sugar transferases"/>
    <property type="match status" value="1"/>
</dbReference>
<proteinExistence type="predicted"/>
<organism evidence="4">
    <name type="scientific">Lacticaseibacillus rhamnosus</name>
    <name type="common">Lactobacillus rhamnosus</name>
    <dbReference type="NCBI Taxonomy" id="47715"/>
    <lineage>
        <taxon>Bacteria</taxon>
        <taxon>Bacillati</taxon>
        <taxon>Bacillota</taxon>
        <taxon>Bacilli</taxon>
        <taxon>Lactobacillales</taxon>
        <taxon>Lactobacillaceae</taxon>
        <taxon>Lacticaseibacillus</taxon>
    </lineage>
</organism>
<reference evidence="4" key="1">
    <citation type="submission" date="2007-04" db="EMBL/GenBank/DDBJ databases">
        <title>Exopolysaccharide production by the probiotic Lactobacillus rhamnosus HN001 alters adhesion, auto-aggregation and cell surface hydrophobicity.</title>
        <authorList>
            <person name="Collett M.A."/>
            <person name="Hausman E.N."/>
            <person name="Eteveneaux C.S."/>
            <person name="McKenzie J.L."/>
            <person name="Dekker J.W."/>
            <person name="Farley P.C."/>
            <person name="Lubbers M.W."/>
        </authorList>
    </citation>
    <scope>NUCLEOTIDE SEQUENCE</scope>
    <source>
        <strain evidence="4">HN001</strain>
    </source>
</reference>
<dbReference type="PANTHER" id="PTHR22916:SF51">
    <property type="entry name" value="GLYCOSYLTRANSFERASE EPSH-RELATED"/>
    <property type="match status" value="1"/>
</dbReference>
<gene>
    <name evidence="4" type="primary">welL</name>
</gene>
<name>B8LIT3_LACRH</name>
<dbReference type="GO" id="GO:0016757">
    <property type="term" value="F:glycosyltransferase activity"/>
    <property type="evidence" value="ECO:0007669"/>
    <property type="project" value="UniProtKB-KW"/>
</dbReference>